<dbReference type="Proteomes" id="UP000828390">
    <property type="component" value="Unassembled WGS sequence"/>
</dbReference>
<keyword evidence="5" id="KW-1185">Reference proteome</keyword>
<dbReference type="Gene3D" id="3.30.160.60">
    <property type="entry name" value="Classic Zinc Finger"/>
    <property type="match status" value="1"/>
</dbReference>
<dbReference type="PROSITE" id="PS50119">
    <property type="entry name" value="ZF_BBOX"/>
    <property type="match status" value="2"/>
</dbReference>
<dbReference type="InterPro" id="IPR047153">
    <property type="entry name" value="TRIM45/56/19-like"/>
</dbReference>
<dbReference type="GO" id="GO:0008270">
    <property type="term" value="F:zinc ion binding"/>
    <property type="evidence" value="ECO:0007669"/>
    <property type="project" value="UniProtKB-KW"/>
</dbReference>
<proteinExistence type="predicted"/>
<keyword evidence="1" id="KW-0862">Zinc</keyword>
<organism evidence="4 5">
    <name type="scientific">Dreissena polymorpha</name>
    <name type="common">Zebra mussel</name>
    <name type="synonym">Mytilus polymorpha</name>
    <dbReference type="NCBI Taxonomy" id="45954"/>
    <lineage>
        <taxon>Eukaryota</taxon>
        <taxon>Metazoa</taxon>
        <taxon>Spiralia</taxon>
        <taxon>Lophotrochozoa</taxon>
        <taxon>Mollusca</taxon>
        <taxon>Bivalvia</taxon>
        <taxon>Autobranchia</taxon>
        <taxon>Heteroconchia</taxon>
        <taxon>Euheterodonta</taxon>
        <taxon>Imparidentia</taxon>
        <taxon>Neoheterodontei</taxon>
        <taxon>Myida</taxon>
        <taxon>Dreissenoidea</taxon>
        <taxon>Dreissenidae</taxon>
        <taxon>Dreissena</taxon>
    </lineage>
</organism>
<keyword evidence="2" id="KW-0175">Coiled coil</keyword>
<dbReference type="AlphaFoldDB" id="A0A9D4C5K0"/>
<name>A0A9D4C5K0_DREPO</name>
<dbReference type="SUPFAM" id="SSF57845">
    <property type="entry name" value="B-box zinc-binding domain"/>
    <property type="match status" value="1"/>
</dbReference>
<gene>
    <name evidence="4" type="ORF">DPMN_060270</name>
</gene>
<protein>
    <recommendedName>
        <fullName evidence="3">B box-type domain-containing protein</fullName>
    </recommendedName>
</protein>
<keyword evidence="1" id="KW-0863">Zinc-finger</keyword>
<evidence type="ECO:0000256" key="1">
    <source>
        <dbReference type="PROSITE-ProRule" id="PRU00024"/>
    </source>
</evidence>
<dbReference type="Gene3D" id="2.120.10.30">
    <property type="entry name" value="TolB, C-terminal domain"/>
    <property type="match status" value="1"/>
</dbReference>
<feature type="domain" description="B box-type" evidence="3">
    <location>
        <begin position="19"/>
        <end position="62"/>
    </location>
</feature>
<evidence type="ECO:0000259" key="3">
    <source>
        <dbReference type="PROSITE" id="PS50119"/>
    </source>
</evidence>
<feature type="coiled-coil region" evidence="2">
    <location>
        <begin position="123"/>
        <end position="150"/>
    </location>
</feature>
<evidence type="ECO:0000313" key="5">
    <source>
        <dbReference type="Proteomes" id="UP000828390"/>
    </source>
</evidence>
<evidence type="ECO:0000256" key="2">
    <source>
        <dbReference type="SAM" id="Coils"/>
    </source>
</evidence>
<accession>A0A9D4C5K0</accession>
<dbReference type="PANTHER" id="PTHR25462:SF296">
    <property type="entry name" value="MEIOTIC P26, ISOFORM F"/>
    <property type="match status" value="1"/>
</dbReference>
<sequence>MATACTDNKGSDHVIEYCCSSCEEDAISQEAAYYCKLCSKFYCCQCVKFHGKLFKKHETYGQDESDQWPVSKVTQDVLEKCREHKDEHFKFYCEDHRLLCCNSCVVFNHRKCASVINIDQSHEEEITEDLQQLQVEIETMLEQLKQLQDDQEINITVLLESYNKSLQEIKNTRYTINSILNKLENDTVQKLDGVLNSLNTSLRKDVEHTKRLSSNLRDLGKAIQEMMTKGKELSFIAYKNCMVSVCEGKKYIHDNSRIKEIKISFQTNTSIDRFLSKEPNLGMIVQSNQVEENQKISFVDKTFYRVGKDTDKATEIRGMCVHNGLVFVTDYNNKNVKLLNSDYSVSCQIDLDFQPFGICHYYPLACRYGRILVAISGKGRIQCVSTRDGDLCIEPKYNFNFLHDCCGIAINSEDMYITSGSALYHYTRQGTPVKKLYEA</sequence>
<keyword evidence="1" id="KW-0479">Metal-binding</keyword>
<dbReference type="EMBL" id="JAIWYP010000013">
    <property type="protein sequence ID" value="KAH3717480.1"/>
    <property type="molecule type" value="Genomic_DNA"/>
</dbReference>
<comment type="caution">
    <text evidence="4">The sequence shown here is derived from an EMBL/GenBank/DDBJ whole genome shotgun (WGS) entry which is preliminary data.</text>
</comment>
<dbReference type="SUPFAM" id="SSF63825">
    <property type="entry name" value="YWTD domain"/>
    <property type="match status" value="1"/>
</dbReference>
<dbReference type="PANTHER" id="PTHR25462">
    <property type="entry name" value="BONUS, ISOFORM C-RELATED"/>
    <property type="match status" value="1"/>
</dbReference>
<evidence type="ECO:0000313" key="4">
    <source>
        <dbReference type="EMBL" id="KAH3717480.1"/>
    </source>
</evidence>
<reference evidence="4" key="2">
    <citation type="submission" date="2020-11" db="EMBL/GenBank/DDBJ databases">
        <authorList>
            <person name="McCartney M.A."/>
            <person name="Auch B."/>
            <person name="Kono T."/>
            <person name="Mallez S."/>
            <person name="Becker A."/>
            <person name="Gohl D.M."/>
            <person name="Silverstein K.A.T."/>
            <person name="Koren S."/>
            <person name="Bechman K.B."/>
            <person name="Herman A."/>
            <person name="Abrahante J.E."/>
            <person name="Garbe J."/>
        </authorList>
    </citation>
    <scope>NUCLEOTIDE SEQUENCE</scope>
    <source>
        <strain evidence="4">Duluth1</strain>
        <tissue evidence="4">Whole animal</tissue>
    </source>
</reference>
<reference evidence="4" key="1">
    <citation type="journal article" date="2019" name="bioRxiv">
        <title>The Genome of the Zebra Mussel, Dreissena polymorpha: A Resource for Invasive Species Research.</title>
        <authorList>
            <person name="McCartney M.A."/>
            <person name="Auch B."/>
            <person name="Kono T."/>
            <person name="Mallez S."/>
            <person name="Zhang Y."/>
            <person name="Obille A."/>
            <person name="Becker A."/>
            <person name="Abrahante J.E."/>
            <person name="Garbe J."/>
            <person name="Badalamenti J.P."/>
            <person name="Herman A."/>
            <person name="Mangelson H."/>
            <person name="Liachko I."/>
            <person name="Sullivan S."/>
            <person name="Sone E.D."/>
            <person name="Koren S."/>
            <person name="Silverstein K.A.T."/>
            <person name="Beckman K.B."/>
            <person name="Gohl D.M."/>
        </authorList>
    </citation>
    <scope>NUCLEOTIDE SEQUENCE</scope>
    <source>
        <strain evidence="4">Duluth1</strain>
        <tissue evidence="4">Whole animal</tissue>
    </source>
</reference>
<feature type="domain" description="B box-type" evidence="3">
    <location>
        <begin position="76"/>
        <end position="110"/>
    </location>
</feature>
<dbReference type="InterPro" id="IPR011042">
    <property type="entry name" value="6-blade_b-propeller_TolB-like"/>
</dbReference>
<dbReference type="InterPro" id="IPR000315">
    <property type="entry name" value="Znf_B-box"/>
</dbReference>